<dbReference type="Proteomes" id="UP000054564">
    <property type="component" value="Unassembled WGS sequence"/>
</dbReference>
<sequence length="127" mass="14035">MTGSGVVIGVISYPTKASIVDTNSIWPAFDVKRLCDVWVAFAADRTNVNQNGGVWLTFGAKHHPTSLDVTQTFAGERWPFAGSAIWEAERWHSRPPVPVRVQYLLMSLPLSIVLPLPCLFLTSRAVK</sequence>
<comment type="caution">
    <text evidence="1">The sequence shown here is derived from an EMBL/GenBank/DDBJ whole genome shotgun (WGS) entry which is preliminary data.</text>
</comment>
<accession>A0A0L0URK0</accession>
<reference evidence="2" key="1">
    <citation type="submission" date="2014-03" db="EMBL/GenBank/DDBJ databases">
        <title>The Genome Sequence of Puccinia striiformis f. sp. tritici PST-78.</title>
        <authorList>
            <consortium name="The Broad Institute Genome Sequencing Platform"/>
            <person name="Cuomo C."/>
            <person name="Hulbert S."/>
            <person name="Chen X."/>
            <person name="Walker B."/>
            <person name="Young S.K."/>
            <person name="Zeng Q."/>
            <person name="Gargeya S."/>
            <person name="Fitzgerald M."/>
            <person name="Haas B."/>
            <person name="Abouelleil A."/>
            <person name="Alvarado L."/>
            <person name="Arachchi H.M."/>
            <person name="Berlin A.M."/>
            <person name="Chapman S.B."/>
            <person name="Goldberg J."/>
            <person name="Griggs A."/>
            <person name="Gujja S."/>
            <person name="Hansen M."/>
            <person name="Howarth C."/>
            <person name="Imamovic A."/>
            <person name="Larimer J."/>
            <person name="McCowan C."/>
            <person name="Montmayeur A."/>
            <person name="Murphy C."/>
            <person name="Neiman D."/>
            <person name="Pearson M."/>
            <person name="Priest M."/>
            <person name="Roberts A."/>
            <person name="Saif S."/>
            <person name="Shea T."/>
            <person name="Sisk P."/>
            <person name="Sykes S."/>
            <person name="Wortman J."/>
            <person name="Nusbaum C."/>
            <person name="Birren B."/>
        </authorList>
    </citation>
    <scope>NUCLEOTIDE SEQUENCE [LARGE SCALE GENOMIC DNA]</scope>
    <source>
        <strain evidence="2">race PST-78</strain>
    </source>
</reference>
<organism evidence="1 2">
    <name type="scientific">Puccinia striiformis f. sp. tritici PST-78</name>
    <dbReference type="NCBI Taxonomy" id="1165861"/>
    <lineage>
        <taxon>Eukaryota</taxon>
        <taxon>Fungi</taxon>
        <taxon>Dikarya</taxon>
        <taxon>Basidiomycota</taxon>
        <taxon>Pucciniomycotina</taxon>
        <taxon>Pucciniomycetes</taxon>
        <taxon>Pucciniales</taxon>
        <taxon>Pucciniaceae</taxon>
        <taxon>Puccinia</taxon>
    </lineage>
</organism>
<proteinExistence type="predicted"/>
<evidence type="ECO:0000313" key="2">
    <source>
        <dbReference type="Proteomes" id="UP000054564"/>
    </source>
</evidence>
<gene>
    <name evidence="1" type="ORF">PSTG_16822</name>
</gene>
<evidence type="ECO:0000313" key="1">
    <source>
        <dbReference type="EMBL" id="KNE89712.1"/>
    </source>
</evidence>
<dbReference type="EMBL" id="AJIL01000304">
    <property type="protein sequence ID" value="KNE89712.1"/>
    <property type="molecule type" value="Genomic_DNA"/>
</dbReference>
<keyword evidence="2" id="KW-1185">Reference proteome</keyword>
<name>A0A0L0URK0_9BASI</name>
<dbReference type="AlphaFoldDB" id="A0A0L0URK0"/>
<protein>
    <submittedName>
        <fullName evidence="1">Uncharacterized protein</fullName>
    </submittedName>
</protein>